<proteinExistence type="predicted"/>
<evidence type="ECO:0000313" key="2">
    <source>
        <dbReference type="Proteomes" id="UP000689195"/>
    </source>
</evidence>
<protein>
    <submittedName>
        <fullName evidence="1">Uncharacterized protein</fullName>
    </submittedName>
</protein>
<reference evidence="1" key="1">
    <citation type="submission" date="2021-01" db="EMBL/GenBank/DDBJ databases">
        <authorList>
            <consortium name="Genoscope - CEA"/>
            <person name="William W."/>
        </authorList>
    </citation>
    <scope>NUCLEOTIDE SEQUENCE</scope>
</reference>
<keyword evidence="2" id="KW-1185">Reference proteome</keyword>
<comment type="caution">
    <text evidence="1">The sequence shown here is derived from an EMBL/GenBank/DDBJ whole genome shotgun (WGS) entry which is preliminary data.</text>
</comment>
<evidence type="ECO:0000313" key="1">
    <source>
        <dbReference type="EMBL" id="CAD8195567.1"/>
    </source>
</evidence>
<gene>
    <name evidence="1" type="ORF">PPENT_87.1.T1100013</name>
</gene>
<dbReference type="Proteomes" id="UP000689195">
    <property type="component" value="Unassembled WGS sequence"/>
</dbReference>
<accession>A0A8S1X3Q4</accession>
<organism evidence="1 2">
    <name type="scientific">Paramecium pentaurelia</name>
    <dbReference type="NCBI Taxonomy" id="43138"/>
    <lineage>
        <taxon>Eukaryota</taxon>
        <taxon>Sar</taxon>
        <taxon>Alveolata</taxon>
        <taxon>Ciliophora</taxon>
        <taxon>Intramacronucleata</taxon>
        <taxon>Oligohymenophorea</taxon>
        <taxon>Peniculida</taxon>
        <taxon>Parameciidae</taxon>
        <taxon>Paramecium</taxon>
    </lineage>
</organism>
<dbReference type="AlphaFoldDB" id="A0A8S1X3Q4"/>
<dbReference type="EMBL" id="CAJJDO010000110">
    <property type="protein sequence ID" value="CAD8195567.1"/>
    <property type="molecule type" value="Genomic_DNA"/>
</dbReference>
<name>A0A8S1X3Q4_9CILI</name>
<sequence>MAILLTLMTLPLYNNFSIQGVNHTLHFNPNATKHLSNTQTAKQEINDQNLQCNIYLFLSIVHGIKRLNKLFIQTCSNRDQFLHLFDTQQYSLLLQKVLQIVNQYFNDENTKIQYEKHAINRSWHSSEQKPYQQYQQPIQIQNNNDKFQQMIKKIISTDLDPLKSLIHKVQDQNRTYQYSQTKINNTPQVSFHQNEKVMKSGSLKDQLKDKIAKLTMQNTYLCKEKIVKTNSDSVQYTQNNIAINESMNEKQFEKDIVQKQNKTNFGQHMLFNNLIQQEEQLMSQQNNIKQQKTIHESIPIFVQNQKTDFAVQTSEQQIDVQLIQPKNDEIQYIQNQEDNPQNNLHTSYNEQSVKRQEVSMNRVRYCQECKNKNKYNNVASSVSPQKSDRHIREIYSIDYVQHKKKIGSNCTNRNFNILTNAQLG</sequence>
<dbReference type="OrthoDB" id="302129at2759"/>